<name>A0A0Q9Y9D6_9BACI</name>
<dbReference type="InterPro" id="IPR015797">
    <property type="entry name" value="NUDIX_hydrolase-like_dom_sf"/>
</dbReference>
<reference evidence="1 3" key="2">
    <citation type="submission" date="2015-06" db="EMBL/GenBank/DDBJ databases">
        <title>Genome sequencing project of Bacillus galactosidilyticus PL133.</title>
        <authorList>
            <person name="Gaiero J."/>
            <person name="Nicol R."/>
            <person name="Habash M."/>
        </authorList>
    </citation>
    <scope>NUCLEOTIDE SEQUENCE [LARGE SCALE GENOMIC DNA]</scope>
    <source>
        <strain evidence="1 3">PL133</strain>
    </source>
</reference>
<evidence type="ECO:0008006" key="5">
    <source>
        <dbReference type="Google" id="ProtNLM"/>
    </source>
</evidence>
<accession>A0A0Q9Y9D6</accession>
<evidence type="ECO:0000313" key="4">
    <source>
        <dbReference type="Proteomes" id="UP000077881"/>
    </source>
</evidence>
<dbReference type="Proteomes" id="UP000077881">
    <property type="component" value="Unassembled WGS sequence"/>
</dbReference>
<dbReference type="EMBL" id="LGPB01000085">
    <property type="protein sequence ID" value="KRG12919.1"/>
    <property type="molecule type" value="Genomic_DNA"/>
</dbReference>
<dbReference type="SUPFAM" id="SSF55811">
    <property type="entry name" value="Nudix"/>
    <property type="match status" value="1"/>
</dbReference>
<dbReference type="STRING" id="217031.ABB05_11770"/>
<gene>
    <name evidence="2" type="ORF">ABB05_11770</name>
    <name evidence="1" type="ORF">ACA29_10230</name>
</gene>
<evidence type="ECO:0000313" key="2">
    <source>
        <dbReference type="EMBL" id="OAK70657.1"/>
    </source>
</evidence>
<keyword evidence="4" id="KW-1185">Reference proteome</keyword>
<dbReference type="PATRIC" id="fig|217031.4.peg.3396"/>
<organism evidence="1 3">
    <name type="scientific">Lederbergia galactosidilytica</name>
    <dbReference type="NCBI Taxonomy" id="217031"/>
    <lineage>
        <taxon>Bacteria</taxon>
        <taxon>Bacillati</taxon>
        <taxon>Bacillota</taxon>
        <taxon>Bacilli</taxon>
        <taxon>Bacillales</taxon>
        <taxon>Bacillaceae</taxon>
        <taxon>Lederbergia</taxon>
    </lineage>
</organism>
<dbReference type="EMBL" id="LDJR01000049">
    <property type="protein sequence ID" value="OAK70657.1"/>
    <property type="molecule type" value="Genomic_DNA"/>
</dbReference>
<proteinExistence type="predicted"/>
<evidence type="ECO:0000313" key="3">
    <source>
        <dbReference type="Proteomes" id="UP000053881"/>
    </source>
</evidence>
<dbReference type="Gene3D" id="3.90.79.10">
    <property type="entry name" value="Nucleoside Triphosphate Pyrophosphohydrolase"/>
    <property type="match status" value="1"/>
</dbReference>
<protein>
    <recommendedName>
        <fullName evidence="5">Nudix hydrolase domain-containing protein</fullName>
    </recommendedName>
</protein>
<sequence length="59" mass="6327">MIRVDVAYAFIYKEDAQKILMVNNTGAGWSLPGGAVEEVPCSCIPGQCKCQDHNCSAGH</sequence>
<dbReference type="Proteomes" id="UP000053881">
    <property type="component" value="Unassembled WGS sequence"/>
</dbReference>
<dbReference type="CDD" id="cd02883">
    <property type="entry name" value="NUDIX_Hydrolase"/>
    <property type="match status" value="1"/>
</dbReference>
<comment type="caution">
    <text evidence="1">The sequence shown here is derived from an EMBL/GenBank/DDBJ whole genome shotgun (WGS) entry which is preliminary data.</text>
</comment>
<dbReference type="AlphaFoldDB" id="A0A0Q9Y9D6"/>
<reference evidence="2 4" key="1">
    <citation type="submission" date="2015-05" db="EMBL/GenBank/DDBJ databases">
        <title>Comparison of genome.</title>
        <authorList>
            <person name="Zheng Z."/>
            <person name="Sun M."/>
        </authorList>
    </citation>
    <scope>NUCLEOTIDE SEQUENCE [LARGE SCALE GENOMIC DNA]</scope>
    <source>
        <strain evidence="2 4">G25-74</strain>
    </source>
</reference>
<evidence type="ECO:0000313" key="1">
    <source>
        <dbReference type="EMBL" id="KRG12919.1"/>
    </source>
</evidence>